<evidence type="ECO:0000256" key="1">
    <source>
        <dbReference type="ARBA" id="ARBA00009856"/>
    </source>
</evidence>
<feature type="compositionally biased region" description="Basic and acidic residues" evidence="2">
    <location>
        <begin position="39"/>
        <end position="58"/>
    </location>
</feature>
<dbReference type="GO" id="GO:0005737">
    <property type="term" value="C:cytoplasm"/>
    <property type="evidence" value="ECO:0007669"/>
    <property type="project" value="TreeGrafter"/>
</dbReference>
<dbReference type="Pfam" id="PF07985">
    <property type="entry name" value="SRR1"/>
    <property type="match status" value="1"/>
</dbReference>
<accession>S8CVE1</accession>
<sequence>MATSKLALNTSLESDPAEKWTVVSRRRGKNRPGLLSFRRGQEVRPWKPSDRESNGERESKLMRKIKVHLQNFENSEICSSFLHQLRSPIVWDKLVMKVLGSDKRRMRMVIYGIGSIEESEYSRSQLSLVLMLKKKFDWIGDIEVFDPVISLTESRILKSLGCCVLSVNEQCRRKAHEPTLFFMPHCEFFMYENLLEENWDVDRLSNVVLLGNSFSKYYEQEKSDENALGGSHVFTAATRFTEEVEMSSRFGVDGESFEPFFALSWHFFHPVSERQLRSSPSA</sequence>
<evidence type="ECO:0000313" key="4">
    <source>
        <dbReference type="EMBL" id="EPS70770.1"/>
    </source>
</evidence>
<feature type="region of interest" description="Disordered" evidence="2">
    <location>
        <begin position="31"/>
        <end position="58"/>
    </location>
</feature>
<dbReference type="OrthoDB" id="551431at2759"/>
<feature type="domain" description="SRR1-like" evidence="3">
    <location>
        <begin position="101"/>
        <end position="234"/>
    </location>
</feature>
<proteinExistence type="inferred from homology"/>
<evidence type="ECO:0000256" key="2">
    <source>
        <dbReference type="SAM" id="MobiDB-lite"/>
    </source>
</evidence>
<dbReference type="InterPro" id="IPR040044">
    <property type="entry name" value="SRR1L"/>
</dbReference>
<dbReference type="AlphaFoldDB" id="S8CVE1"/>
<dbReference type="Proteomes" id="UP000015453">
    <property type="component" value="Unassembled WGS sequence"/>
</dbReference>
<name>S8CVE1_9LAMI</name>
<dbReference type="InterPro" id="IPR012942">
    <property type="entry name" value="SRR1-like"/>
</dbReference>
<dbReference type="EMBL" id="AUSU01001553">
    <property type="protein sequence ID" value="EPS70770.1"/>
    <property type="molecule type" value="Genomic_DNA"/>
</dbReference>
<dbReference type="PANTHER" id="PTHR28626:SF3">
    <property type="entry name" value="SRR1-LIKE PROTEIN"/>
    <property type="match status" value="1"/>
</dbReference>
<evidence type="ECO:0000313" key="5">
    <source>
        <dbReference type="Proteomes" id="UP000015453"/>
    </source>
</evidence>
<organism evidence="4 5">
    <name type="scientific">Genlisea aurea</name>
    <dbReference type="NCBI Taxonomy" id="192259"/>
    <lineage>
        <taxon>Eukaryota</taxon>
        <taxon>Viridiplantae</taxon>
        <taxon>Streptophyta</taxon>
        <taxon>Embryophyta</taxon>
        <taxon>Tracheophyta</taxon>
        <taxon>Spermatophyta</taxon>
        <taxon>Magnoliopsida</taxon>
        <taxon>eudicotyledons</taxon>
        <taxon>Gunneridae</taxon>
        <taxon>Pentapetalae</taxon>
        <taxon>asterids</taxon>
        <taxon>lamiids</taxon>
        <taxon>Lamiales</taxon>
        <taxon>Lentibulariaceae</taxon>
        <taxon>Genlisea</taxon>
    </lineage>
</organism>
<evidence type="ECO:0000259" key="3">
    <source>
        <dbReference type="Pfam" id="PF07985"/>
    </source>
</evidence>
<comment type="similarity">
    <text evidence="1">Belongs to the SRR1 family.</text>
</comment>
<gene>
    <name evidence="4" type="ORF">M569_03993</name>
</gene>
<comment type="caution">
    <text evidence="4">The sequence shown here is derived from an EMBL/GenBank/DDBJ whole genome shotgun (WGS) entry which is preliminary data.</text>
</comment>
<reference evidence="4 5" key="1">
    <citation type="journal article" date="2013" name="BMC Genomics">
        <title>The miniature genome of a carnivorous plant Genlisea aurea contains a low number of genes and short non-coding sequences.</title>
        <authorList>
            <person name="Leushkin E.V."/>
            <person name="Sutormin R.A."/>
            <person name="Nabieva E.R."/>
            <person name="Penin A.A."/>
            <person name="Kondrashov A.S."/>
            <person name="Logacheva M.D."/>
        </authorList>
    </citation>
    <scope>NUCLEOTIDE SEQUENCE [LARGE SCALE GENOMIC DNA]</scope>
</reference>
<keyword evidence="5" id="KW-1185">Reference proteome</keyword>
<dbReference type="PANTHER" id="PTHR28626">
    <property type="entry name" value="SRR1-LIKE PROTEIN"/>
    <property type="match status" value="1"/>
</dbReference>
<dbReference type="GO" id="GO:0005634">
    <property type="term" value="C:nucleus"/>
    <property type="evidence" value="ECO:0007669"/>
    <property type="project" value="TreeGrafter"/>
</dbReference>
<protein>
    <submittedName>
        <fullName evidence="4">Sensitivity to red light reduced protein 1</fullName>
    </submittedName>
</protein>